<dbReference type="InterPro" id="IPR053932">
    <property type="entry name" value="GeBP-like_DBD"/>
</dbReference>
<dbReference type="Pfam" id="PF00383">
    <property type="entry name" value="dCMP_cyt_deam_1"/>
    <property type="match status" value="1"/>
</dbReference>
<keyword evidence="3" id="KW-0479">Metal-binding</keyword>
<dbReference type="SUPFAM" id="SSF53927">
    <property type="entry name" value="Cytidine deaminase-like"/>
    <property type="match status" value="1"/>
</dbReference>
<dbReference type="PROSITE" id="PS51747">
    <property type="entry name" value="CYT_DCMP_DEAMINASES_2"/>
    <property type="match status" value="1"/>
</dbReference>
<accession>A0AAN9IQP4</accession>
<dbReference type="InterPro" id="IPR016193">
    <property type="entry name" value="Cytidine_deaminase-like"/>
</dbReference>
<feature type="compositionally biased region" description="Acidic residues" evidence="6">
    <location>
        <begin position="160"/>
        <end position="193"/>
    </location>
</feature>
<dbReference type="PANTHER" id="PTHR31662">
    <property type="entry name" value="BNAANNG10740D PROTEIN-RELATED"/>
    <property type="match status" value="1"/>
</dbReference>
<dbReference type="GO" id="GO:0006355">
    <property type="term" value="P:regulation of DNA-templated transcription"/>
    <property type="evidence" value="ECO:0007669"/>
    <property type="project" value="InterPro"/>
</dbReference>
<evidence type="ECO:0000256" key="6">
    <source>
        <dbReference type="SAM" id="MobiDB-lite"/>
    </source>
</evidence>
<evidence type="ECO:0000256" key="5">
    <source>
        <dbReference type="ARBA" id="ARBA00022833"/>
    </source>
</evidence>
<organism evidence="8 9">
    <name type="scientific">Clitoria ternatea</name>
    <name type="common">Butterfly pea</name>
    <dbReference type="NCBI Taxonomy" id="43366"/>
    <lineage>
        <taxon>Eukaryota</taxon>
        <taxon>Viridiplantae</taxon>
        <taxon>Streptophyta</taxon>
        <taxon>Embryophyta</taxon>
        <taxon>Tracheophyta</taxon>
        <taxon>Spermatophyta</taxon>
        <taxon>Magnoliopsida</taxon>
        <taxon>eudicotyledons</taxon>
        <taxon>Gunneridae</taxon>
        <taxon>Pentapetalae</taxon>
        <taxon>rosids</taxon>
        <taxon>fabids</taxon>
        <taxon>Fabales</taxon>
        <taxon>Fabaceae</taxon>
        <taxon>Papilionoideae</taxon>
        <taxon>50 kb inversion clade</taxon>
        <taxon>NPAAA clade</taxon>
        <taxon>indigoferoid/millettioid clade</taxon>
        <taxon>Phaseoleae</taxon>
        <taxon>Clitoria</taxon>
    </lineage>
</organism>
<dbReference type="AlphaFoldDB" id="A0AAN9IQP4"/>
<dbReference type="Proteomes" id="UP001359559">
    <property type="component" value="Unassembled WGS sequence"/>
</dbReference>
<evidence type="ECO:0000256" key="1">
    <source>
        <dbReference type="ARBA" id="ARBA00006576"/>
    </source>
</evidence>
<comment type="caution">
    <text evidence="8">The sequence shown here is derived from an EMBL/GenBank/DDBJ whole genome shotgun (WGS) entry which is preliminary data.</text>
</comment>
<dbReference type="GO" id="GO:0016787">
    <property type="term" value="F:hydrolase activity"/>
    <property type="evidence" value="ECO:0007669"/>
    <property type="project" value="UniProtKB-KW"/>
</dbReference>
<evidence type="ECO:0000256" key="3">
    <source>
        <dbReference type="ARBA" id="ARBA00022723"/>
    </source>
</evidence>
<feature type="domain" description="CMP/dCMP-type deaminase" evidence="7">
    <location>
        <begin position="19"/>
        <end position="133"/>
    </location>
</feature>
<dbReference type="FunFam" id="3.40.140.10:FF:000011">
    <property type="entry name" value="tRNA-specific adenosine deaminase"/>
    <property type="match status" value="1"/>
</dbReference>
<feature type="region of interest" description="Disordered" evidence="6">
    <location>
        <begin position="149"/>
        <end position="252"/>
    </location>
</feature>
<dbReference type="PROSITE" id="PS00903">
    <property type="entry name" value="CYT_DCMP_DEAMINASES_1"/>
    <property type="match status" value="1"/>
</dbReference>
<keyword evidence="9" id="KW-1185">Reference proteome</keyword>
<dbReference type="InterPro" id="IPR007592">
    <property type="entry name" value="GEBP"/>
</dbReference>
<reference evidence="8 9" key="1">
    <citation type="submission" date="2024-01" db="EMBL/GenBank/DDBJ databases">
        <title>The genomes of 5 underutilized Papilionoideae crops provide insights into root nodulation and disease resistance.</title>
        <authorList>
            <person name="Yuan L."/>
        </authorList>
    </citation>
    <scope>NUCLEOTIDE SEQUENCE [LARGE SCALE GENOMIC DNA]</scope>
    <source>
        <strain evidence="8">LY-2023</strain>
        <tissue evidence="8">Leaf</tissue>
    </source>
</reference>
<keyword evidence="5" id="KW-0862">Zinc</keyword>
<feature type="compositionally biased region" description="Basic and acidic residues" evidence="6">
    <location>
        <begin position="233"/>
        <end position="252"/>
    </location>
</feature>
<dbReference type="InterPro" id="IPR002125">
    <property type="entry name" value="CMP_dCMP_dom"/>
</dbReference>
<evidence type="ECO:0000256" key="2">
    <source>
        <dbReference type="ARBA" id="ARBA00010820"/>
    </source>
</evidence>
<dbReference type="PANTHER" id="PTHR31662:SF1">
    <property type="entry name" value="OS01G0249900 PROTEIN"/>
    <property type="match status" value="1"/>
</dbReference>
<sequence length="572" mass="62937">MDHSEPIPLAIAKETEVEDRDQKFLLEAVEAAYKGVECGDGRPFGAVVVRNEEVLVSCHNMVLRNTDPTAHAEITAIRQACEKLNRIELSDCEIFASCEPCPMCIGAIYLSKIKRLVYGAKAQAAVAIGFDSFIADALKAPKWTPTPLSLMASDQHDTVFPEEDIDDDDEESQEDEEEEEEDDDVLNDDEENEPSPSSAALSVTVAVPGSSVSNGGKPPISTATATTTIVVHDSPDPKRRRVEPTEEKKPLDDSRRLFQRLWTDEDEIELLQGFLDYTSQRGSSHHNDTALFYDQIKSKLQLDFNKNQLVEKIRRLKKKYRNVLNKIGSGKDFSFKSAHDQATFEISRKIWSNVAPIGDNSLEDDEINLNPTHNPNPTPNLNFTPLFPKNEAIFGNSGEKKTRKRSRPRSAVRIEHIDGSAMNKEHNLINNATTIVTATPPLAPTTATANINTNNNNSCNNHNSNCNSGNSNGIPSLIEETVRSCLSPLLKELVAGAMGGPFGGRGFSLNMNPMPLMNLSLGIGGDLVDEKWRKQQILELEVYSKRLELVQDQIKAAMEELRSSGGGGGGGN</sequence>
<dbReference type="GO" id="GO:0008270">
    <property type="term" value="F:zinc ion binding"/>
    <property type="evidence" value="ECO:0007669"/>
    <property type="project" value="InterPro"/>
</dbReference>
<protein>
    <recommendedName>
        <fullName evidence="7">CMP/dCMP-type deaminase domain-containing protein</fullName>
    </recommendedName>
</protein>
<dbReference type="InterPro" id="IPR016192">
    <property type="entry name" value="APOBEC/CMP_deaminase_Zn-bd"/>
</dbReference>
<name>A0AAN9IQP4_CLITE</name>
<dbReference type="Gene3D" id="3.40.140.10">
    <property type="entry name" value="Cytidine Deaminase, domain 2"/>
    <property type="match status" value="1"/>
</dbReference>
<comment type="similarity">
    <text evidence="2">Belongs to the GeBP family.</text>
</comment>
<evidence type="ECO:0000259" key="7">
    <source>
        <dbReference type="PROSITE" id="PS51747"/>
    </source>
</evidence>
<dbReference type="CDD" id="cd01285">
    <property type="entry name" value="nucleoside_deaminase"/>
    <property type="match status" value="1"/>
</dbReference>
<dbReference type="GO" id="GO:0005634">
    <property type="term" value="C:nucleus"/>
    <property type="evidence" value="ECO:0007669"/>
    <property type="project" value="TreeGrafter"/>
</dbReference>
<evidence type="ECO:0000256" key="4">
    <source>
        <dbReference type="ARBA" id="ARBA00022801"/>
    </source>
</evidence>
<keyword evidence="4" id="KW-0378">Hydrolase</keyword>
<gene>
    <name evidence="8" type="ORF">RJT34_19018</name>
</gene>
<evidence type="ECO:0000313" key="9">
    <source>
        <dbReference type="Proteomes" id="UP001359559"/>
    </source>
</evidence>
<dbReference type="Pfam" id="PF04504">
    <property type="entry name" value="GeBP-like_DBD"/>
    <property type="match status" value="1"/>
</dbReference>
<evidence type="ECO:0000313" key="8">
    <source>
        <dbReference type="EMBL" id="KAK7284274.1"/>
    </source>
</evidence>
<comment type="similarity">
    <text evidence="1">Belongs to the cytidine and deoxycytidylate deaminase family.</text>
</comment>
<dbReference type="EMBL" id="JAYKXN010000005">
    <property type="protein sequence ID" value="KAK7284274.1"/>
    <property type="molecule type" value="Genomic_DNA"/>
</dbReference>
<proteinExistence type="inferred from homology"/>